<proteinExistence type="predicted"/>
<dbReference type="EMBL" id="QKWP01000690">
    <property type="protein sequence ID" value="RIB16250.1"/>
    <property type="molecule type" value="Genomic_DNA"/>
</dbReference>
<evidence type="ECO:0000313" key="1">
    <source>
        <dbReference type="EMBL" id="RIB16250.1"/>
    </source>
</evidence>
<evidence type="ECO:0000313" key="2">
    <source>
        <dbReference type="Proteomes" id="UP000266673"/>
    </source>
</evidence>
<protein>
    <submittedName>
        <fullName evidence="1">Uncharacterized protein</fullName>
    </submittedName>
</protein>
<reference evidence="1 2" key="1">
    <citation type="submission" date="2018-06" db="EMBL/GenBank/DDBJ databases">
        <title>Comparative genomics reveals the genomic features of Rhizophagus irregularis, R. cerebriforme, R. diaphanum and Gigaspora rosea, and their symbiotic lifestyle signature.</title>
        <authorList>
            <person name="Morin E."/>
            <person name="San Clemente H."/>
            <person name="Chen E.C.H."/>
            <person name="De La Providencia I."/>
            <person name="Hainaut M."/>
            <person name="Kuo A."/>
            <person name="Kohler A."/>
            <person name="Murat C."/>
            <person name="Tang N."/>
            <person name="Roy S."/>
            <person name="Loubradou J."/>
            <person name="Henrissat B."/>
            <person name="Grigoriev I.V."/>
            <person name="Corradi N."/>
            <person name="Roux C."/>
            <person name="Martin F.M."/>
        </authorList>
    </citation>
    <scope>NUCLEOTIDE SEQUENCE [LARGE SCALE GENOMIC DNA]</scope>
    <source>
        <strain evidence="1 2">DAOM 194757</strain>
    </source>
</reference>
<dbReference type="Proteomes" id="UP000266673">
    <property type="component" value="Unassembled WGS sequence"/>
</dbReference>
<comment type="caution">
    <text evidence="1">The sequence shown here is derived from an EMBL/GenBank/DDBJ whole genome shotgun (WGS) entry which is preliminary data.</text>
</comment>
<name>A0A397V1A3_9GLOM</name>
<accession>A0A397V1A3</accession>
<gene>
    <name evidence="1" type="ORF">C2G38_2190469</name>
</gene>
<organism evidence="1 2">
    <name type="scientific">Gigaspora rosea</name>
    <dbReference type="NCBI Taxonomy" id="44941"/>
    <lineage>
        <taxon>Eukaryota</taxon>
        <taxon>Fungi</taxon>
        <taxon>Fungi incertae sedis</taxon>
        <taxon>Mucoromycota</taxon>
        <taxon>Glomeromycotina</taxon>
        <taxon>Glomeromycetes</taxon>
        <taxon>Diversisporales</taxon>
        <taxon>Gigasporaceae</taxon>
        <taxon>Gigaspora</taxon>
    </lineage>
</organism>
<dbReference type="AlphaFoldDB" id="A0A397V1A3"/>
<dbReference type="OrthoDB" id="5330842at2759"/>
<sequence>MYSLSVYPSGDTSVSSLSVTSLASLNVASSAPLSIAFSVLLGVTFSTVTSFAAPSGAIISSLTPDEKHNYLFDINGLLEVQTEDFDNNWWQLVSNIWTQ</sequence>
<keyword evidence="2" id="KW-1185">Reference proteome</keyword>